<protein>
    <recommendedName>
        <fullName evidence="7">Cytochrome c oxidase subunit 8, mitochondrial</fullName>
    </recommendedName>
    <alternativeName>
        <fullName evidence="7">Cytochrome c oxidase polypeptide VIII</fullName>
    </alternativeName>
</protein>
<evidence type="ECO:0000313" key="9">
    <source>
        <dbReference type="Proteomes" id="UP000002748"/>
    </source>
</evidence>
<comment type="subcellular location">
    <subcellularLocation>
        <location evidence="1 7">Mitochondrion inner membrane</location>
        <topology evidence="1 7">Single-pass membrane protein</topology>
    </subcellularLocation>
</comment>
<organism evidence="8 9">
    <name type="scientific">Trichosporon asahii var. asahii (strain ATCC 90039 / CBS 2479 / JCM 2466 / KCTC 7840 / NBRC 103889/ NCYC 2677 / UAMH 7654)</name>
    <name type="common">Yeast</name>
    <dbReference type="NCBI Taxonomy" id="1186058"/>
    <lineage>
        <taxon>Eukaryota</taxon>
        <taxon>Fungi</taxon>
        <taxon>Dikarya</taxon>
        <taxon>Basidiomycota</taxon>
        <taxon>Agaricomycotina</taxon>
        <taxon>Tremellomycetes</taxon>
        <taxon>Trichosporonales</taxon>
        <taxon>Trichosporonaceae</taxon>
        <taxon>Trichosporon</taxon>
    </lineage>
</organism>
<evidence type="ECO:0000256" key="1">
    <source>
        <dbReference type="ARBA" id="ARBA00004434"/>
    </source>
</evidence>
<evidence type="ECO:0000256" key="5">
    <source>
        <dbReference type="ARBA" id="ARBA00023128"/>
    </source>
</evidence>
<keyword evidence="5 7" id="KW-0496">Mitochondrion</keyword>
<name>J4UJ24_TRIAS</name>
<dbReference type="InterPro" id="IPR036636">
    <property type="entry name" value="COX7C/Cox8_sf"/>
</dbReference>
<dbReference type="InterPro" id="IPR004202">
    <property type="entry name" value="COX7C/Cox8"/>
</dbReference>
<evidence type="ECO:0000256" key="4">
    <source>
        <dbReference type="ARBA" id="ARBA00022792"/>
    </source>
</evidence>
<dbReference type="KEGG" id="tasa:A1Q1_06971"/>
<dbReference type="GO" id="GO:0006123">
    <property type="term" value="P:mitochondrial electron transport, cytochrome c to oxygen"/>
    <property type="evidence" value="ECO:0007669"/>
    <property type="project" value="UniProtKB-UniRule"/>
</dbReference>
<dbReference type="GeneID" id="25990483"/>
<dbReference type="AlphaFoldDB" id="J4UJ24"/>
<dbReference type="Gene3D" id="4.10.49.10">
    <property type="entry name" value="Cytochrome c oxidase subunit VIIc"/>
    <property type="match status" value="1"/>
</dbReference>
<dbReference type="GO" id="GO:0005743">
    <property type="term" value="C:mitochondrial inner membrane"/>
    <property type="evidence" value="ECO:0007669"/>
    <property type="project" value="UniProtKB-SubCell"/>
</dbReference>
<reference evidence="8 9" key="1">
    <citation type="journal article" date="2012" name="Eukaryot. Cell">
        <title>Draft genome sequence of CBS 2479, the standard type strain of Trichosporon asahii.</title>
        <authorList>
            <person name="Yang R.Y."/>
            <person name="Li H.T."/>
            <person name="Zhu H."/>
            <person name="Zhou G.P."/>
            <person name="Wang M."/>
            <person name="Wang L."/>
        </authorList>
    </citation>
    <scope>NUCLEOTIDE SEQUENCE [LARGE SCALE GENOMIC DNA]</scope>
    <source>
        <strain evidence="9">ATCC 90039 / CBS 2479 / JCM 2466 / KCTC 7840 / NCYC 2677 / UAMH 7654</strain>
    </source>
</reference>
<dbReference type="RefSeq" id="XP_014182695.1">
    <property type="nucleotide sequence ID" value="XM_014327220.1"/>
</dbReference>
<evidence type="ECO:0000256" key="3">
    <source>
        <dbReference type="ARBA" id="ARBA00010514"/>
    </source>
</evidence>
<comment type="function">
    <text evidence="7">Component of the cytochrome c oxidase, the last enzyme in the mitochondrial electron transport chain which drives oxidative phosphorylation. The respiratory chain contains 3 multisubunit complexes succinate dehydrogenase (complex II, CII), ubiquinol-cytochrome c oxidoreductase (cytochrome b-c1 complex, complex III, CIII) and cytochrome c oxidase (complex IV, CIV), that cooperate to transfer electrons derived from NADH and succinate to molecular oxygen, creating an electrochemical gradient over the inner membrane that drives transmembrane transport and the ATP synthase. Cytochrome c oxidase is the component of the respiratory chain that catalyzes the reduction of oxygen to water. Electrons originating from reduced cytochrome c in the intermembrane space (IMS) are transferred via the dinuclear copper A center (CU(A)) of subunit 2 and heme A of subunit 1 to the active site in subunit 1, a binuclear center (BNC) formed by heme A3 and copper B (CU(B)). The BNC reduces molecular oxygen to 2 water molecules using 4 electrons from cytochrome c in the IMS and 4 protons from the mitochondrial matrix.</text>
</comment>
<dbReference type="VEuPathDB" id="FungiDB:A1Q1_06971"/>
<dbReference type="OrthoDB" id="9974841at2759"/>
<accession>J4UJ24</accession>
<evidence type="ECO:0000256" key="7">
    <source>
        <dbReference type="RuleBase" id="RU368123"/>
    </source>
</evidence>
<keyword evidence="6" id="KW-0472">Membrane</keyword>
<sequence length="84" mass="9212">MSMLLRAAPLRVAARRQAFQVRNAHFENVVDHTIPGNTRNKAGMAAKMITYTICGFGLPFVSANESAKRSAWCVQDHMAGFCLG</sequence>
<keyword evidence="4 7" id="KW-0999">Mitochondrion inner membrane</keyword>
<dbReference type="HOGENOM" id="CLU_169812_2_0_1"/>
<evidence type="ECO:0000256" key="2">
    <source>
        <dbReference type="ARBA" id="ARBA00004673"/>
    </source>
</evidence>
<gene>
    <name evidence="8" type="ORF">A1Q1_06971</name>
</gene>
<comment type="similarity">
    <text evidence="3 7">Belongs to the cytochrome c oxidase VIIc family.</text>
</comment>
<comment type="subunit">
    <text evidence="7">Component of the cytochrome c oxidase (complex IV, CIV), a multisubunit enzyme composed of a catalytic core of 3 subunits and several supernumerary subunits. The complex exists as a monomer or a dimer and forms supercomplexes (SCs) in the inner mitochondrial membrane with ubiquinol-cytochrome c oxidoreductase (cytochrome b-c1 complex, complex III, CIII).</text>
</comment>
<dbReference type="EMBL" id="ALBS01000047">
    <property type="protein sequence ID" value="EJT51740.1"/>
    <property type="molecule type" value="Genomic_DNA"/>
</dbReference>
<evidence type="ECO:0000313" key="8">
    <source>
        <dbReference type="EMBL" id="EJT51740.1"/>
    </source>
</evidence>
<evidence type="ECO:0000256" key="6">
    <source>
        <dbReference type="ARBA" id="ARBA00023136"/>
    </source>
</evidence>
<dbReference type="GO" id="GO:0045277">
    <property type="term" value="C:respiratory chain complex IV"/>
    <property type="evidence" value="ECO:0007669"/>
    <property type="project" value="UniProtKB-UniRule"/>
</dbReference>
<comment type="pathway">
    <text evidence="2 7">Energy metabolism; oxidative phosphorylation.</text>
</comment>
<dbReference type="SUPFAM" id="SSF81427">
    <property type="entry name" value="Mitochondrial cytochrome c oxidase subunit VIIc (aka VIIIa)"/>
    <property type="match status" value="1"/>
</dbReference>
<dbReference type="UniPathway" id="UPA00705"/>
<keyword evidence="7" id="KW-0809">Transit peptide</keyword>
<comment type="caution">
    <text evidence="8">The sequence shown here is derived from an EMBL/GenBank/DDBJ whole genome shotgun (WGS) entry which is preliminary data.</text>
</comment>
<dbReference type="Proteomes" id="UP000002748">
    <property type="component" value="Unassembled WGS sequence"/>
</dbReference>
<proteinExistence type="inferred from homology"/>
<dbReference type="Pfam" id="PF02935">
    <property type="entry name" value="COX7C"/>
    <property type="match status" value="1"/>
</dbReference>